<proteinExistence type="predicted"/>
<dbReference type="SUPFAM" id="SSF48452">
    <property type="entry name" value="TPR-like"/>
    <property type="match status" value="1"/>
</dbReference>
<evidence type="ECO:0000313" key="2">
    <source>
        <dbReference type="EMBL" id="SVA13652.1"/>
    </source>
</evidence>
<accession>A0A381TBW6</accession>
<dbReference type="InterPro" id="IPR011990">
    <property type="entry name" value="TPR-like_helical_dom_sf"/>
</dbReference>
<sequence length="154" mass="16871">MYMYIKSSPITCTQRKETIMKKLICLLILISFVLTVGCGDKDKKDSKMSDEKESAVSLAEGPLAFPEGSNPEANGHNEEGISHYKEGHYDVALKHFRAASAIDSSLGEIHFNEAISLDKLGDHGGATKHFKVAQEKANGNKLILESNILLSHVQ</sequence>
<dbReference type="Gene3D" id="1.25.40.10">
    <property type="entry name" value="Tetratricopeptide repeat domain"/>
    <property type="match status" value="1"/>
</dbReference>
<protein>
    <submittedName>
        <fullName evidence="2">Uncharacterized protein</fullName>
    </submittedName>
</protein>
<reference evidence="2" key="1">
    <citation type="submission" date="2018-05" db="EMBL/GenBank/DDBJ databases">
        <authorList>
            <person name="Lanie J.A."/>
            <person name="Ng W.-L."/>
            <person name="Kazmierczak K.M."/>
            <person name="Andrzejewski T.M."/>
            <person name="Davidsen T.M."/>
            <person name="Wayne K.J."/>
            <person name="Tettelin H."/>
            <person name="Glass J.I."/>
            <person name="Rusch D."/>
            <person name="Podicherti R."/>
            <person name="Tsui H.-C.T."/>
            <person name="Winkler M.E."/>
        </authorList>
    </citation>
    <scope>NUCLEOTIDE SEQUENCE</scope>
</reference>
<name>A0A381TBW6_9ZZZZ</name>
<dbReference type="EMBL" id="UINC01004347">
    <property type="protein sequence ID" value="SVA13652.1"/>
    <property type="molecule type" value="Genomic_DNA"/>
</dbReference>
<dbReference type="SMART" id="SM00028">
    <property type="entry name" value="TPR"/>
    <property type="match status" value="2"/>
</dbReference>
<evidence type="ECO:0000256" key="1">
    <source>
        <dbReference type="SAM" id="MobiDB-lite"/>
    </source>
</evidence>
<feature type="region of interest" description="Disordered" evidence="1">
    <location>
        <begin position="60"/>
        <end position="80"/>
    </location>
</feature>
<dbReference type="InterPro" id="IPR019734">
    <property type="entry name" value="TPR_rpt"/>
</dbReference>
<organism evidence="2">
    <name type="scientific">marine metagenome</name>
    <dbReference type="NCBI Taxonomy" id="408172"/>
    <lineage>
        <taxon>unclassified sequences</taxon>
        <taxon>metagenomes</taxon>
        <taxon>ecological metagenomes</taxon>
    </lineage>
</organism>
<dbReference type="AlphaFoldDB" id="A0A381TBW6"/>
<gene>
    <name evidence="2" type="ORF">METZ01_LOCUS66506</name>
</gene>